<keyword evidence="2" id="KW-1185">Reference proteome</keyword>
<proteinExistence type="predicted"/>
<dbReference type="PANTHER" id="PTHR10000">
    <property type="entry name" value="PHOSPHOSERINE PHOSPHATASE"/>
    <property type="match status" value="1"/>
</dbReference>
<protein>
    <submittedName>
        <fullName evidence="1">Cof-type HAD-IIB family hydrolase</fullName>
    </submittedName>
</protein>
<dbReference type="Proteomes" id="UP000783588">
    <property type="component" value="Unassembled WGS sequence"/>
</dbReference>
<gene>
    <name evidence="1" type="ORF">KQI75_10440</name>
</gene>
<accession>A0ABS6EU85</accession>
<dbReference type="InterPro" id="IPR000150">
    <property type="entry name" value="Cof"/>
</dbReference>
<dbReference type="SFLD" id="SFLDS00003">
    <property type="entry name" value="Haloacid_Dehalogenase"/>
    <property type="match status" value="1"/>
</dbReference>
<evidence type="ECO:0000313" key="1">
    <source>
        <dbReference type="EMBL" id="MBU5491030.1"/>
    </source>
</evidence>
<dbReference type="NCBIfam" id="TIGR01484">
    <property type="entry name" value="HAD-SF-IIB"/>
    <property type="match status" value="1"/>
</dbReference>
<dbReference type="NCBIfam" id="TIGR00099">
    <property type="entry name" value="Cof-subfamily"/>
    <property type="match status" value="1"/>
</dbReference>
<dbReference type="SFLD" id="SFLDG01140">
    <property type="entry name" value="C2.B:_Phosphomannomutase_and_P"/>
    <property type="match status" value="1"/>
</dbReference>
<dbReference type="GO" id="GO:0016787">
    <property type="term" value="F:hydrolase activity"/>
    <property type="evidence" value="ECO:0007669"/>
    <property type="project" value="UniProtKB-KW"/>
</dbReference>
<organism evidence="1 2">
    <name type="scientific">Butyricicoccus intestinisimiae</name>
    <dbReference type="NCBI Taxonomy" id="2841509"/>
    <lineage>
        <taxon>Bacteria</taxon>
        <taxon>Bacillati</taxon>
        <taxon>Bacillota</taxon>
        <taxon>Clostridia</taxon>
        <taxon>Eubacteriales</taxon>
        <taxon>Butyricicoccaceae</taxon>
        <taxon>Butyricicoccus</taxon>
    </lineage>
</organism>
<dbReference type="InterPro" id="IPR006379">
    <property type="entry name" value="HAD-SF_hydro_IIB"/>
</dbReference>
<keyword evidence="1" id="KW-0378">Hydrolase</keyword>
<name>A0ABS6EU85_9FIRM</name>
<reference evidence="1 2" key="1">
    <citation type="submission" date="2021-06" db="EMBL/GenBank/DDBJ databases">
        <authorList>
            <person name="Sun Q."/>
            <person name="Li D."/>
        </authorList>
    </citation>
    <scope>NUCLEOTIDE SEQUENCE [LARGE SCALE GENOMIC DNA]</scope>
    <source>
        <strain evidence="1 2">MSJd-7</strain>
    </source>
</reference>
<dbReference type="Pfam" id="PF08282">
    <property type="entry name" value="Hydrolase_3"/>
    <property type="match status" value="1"/>
</dbReference>
<dbReference type="PANTHER" id="PTHR10000:SF8">
    <property type="entry name" value="HAD SUPERFAMILY HYDROLASE-LIKE, TYPE 3"/>
    <property type="match status" value="1"/>
</dbReference>
<dbReference type="RefSeq" id="WP_216470739.1">
    <property type="nucleotide sequence ID" value="NZ_JAHLQI010000005.1"/>
</dbReference>
<evidence type="ECO:0000313" key="2">
    <source>
        <dbReference type="Proteomes" id="UP000783588"/>
    </source>
</evidence>
<sequence>MRYQLIAFDMDGTLLDSNKKILSSSLTAISDAVKAGKNVILSTGRCLPELREYLPQLSEVRYLNCVSGALVVDRQTNTAIYSCSLATTTCRQILDFVEHQDIMVHLLGETTSIIQRSHCQNMAHFGMGQYQGLFERNAEQWEDLFAQYRENPFPVAKLNLYFTNPESRQRVEQQILDAEIPVTMAHAEATSLEISAKGVSKAVGLRKLCEHLHIPISETIAVGDAPNDLEVLKAAGLAVAMGNSRQQILDMADVVVSDCDHDGCAEAIHQYLLRA</sequence>
<dbReference type="EMBL" id="JAHLQI010000005">
    <property type="protein sequence ID" value="MBU5491030.1"/>
    <property type="molecule type" value="Genomic_DNA"/>
</dbReference>
<comment type="caution">
    <text evidence="1">The sequence shown here is derived from an EMBL/GenBank/DDBJ whole genome shotgun (WGS) entry which is preliminary data.</text>
</comment>